<evidence type="ECO:0000256" key="5">
    <source>
        <dbReference type="ARBA" id="ARBA00022840"/>
    </source>
</evidence>
<name>A0A1F7HDF4_9BACT</name>
<evidence type="ECO:0000256" key="7">
    <source>
        <dbReference type="ARBA" id="ARBA00023125"/>
    </source>
</evidence>
<dbReference type="Gene3D" id="1.10.1750.10">
    <property type="match status" value="1"/>
</dbReference>
<keyword evidence="7 8" id="KW-0238">DNA-binding</keyword>
<dbReference type="NCBIfam" id="TIGR00362">
    <property type="entry name" value="DnaA"/>
    <property type="match status" value="1"/>
</dbReference>
<dbReference type="Pfam" id="PF00308">
    <property type="entry name" value="Bac_DnaA"/>
    <property type="match status" value="1"/>
</dbReference>
<dbReference type="AlphaFoldDB" id="A0A1F7HDF4"/>
<dbReference type="EMBL" id="MFZT01000050">
    <property type="protein sequence ID" value="OGK29330.1"/>
    <property type="molecule type" value="Genomic_DNA"/>
</dbReference>
<dbReference type="InterPro" id="IPR001957">
    <property type="entry name" value="Chromosome_initiator_DnaA"/>
</dbReference>
<feature type="binding site" evidence="8">
    <location>
        <position position="156"/>
    </location>
    <ligand>
        <name>ATP</name>
        <dbReference type="ChEBI" id="CHEBI:30616"/>
    </ligand>
</feature>
<evidence type="ECO:0000256" key="6">
    <source>
        <dbReference type="ARBA" id="ARBA00023121"/>
    </source>
</evidence>
<reference evidence="13 14" key="1">
    <citation type="journal article" date="2016" name="Nat. Commun.">
        <title>Thousands of microbial genomes shed light on interconnected biogeochemical processes in an aquifer system.</title>
        <authorList>
            <person name="Anantharaman K."/>
            <person name="Brown C.T."/>
            <person name="Hug L.A."/>
            <person name="Sharon I."/>
            <person name="Castelle C.J."/>
            <person name="Probst A.J."/>
            <person name="Thomas B.C."/>
            <person name="Singh A."/>
            <person name="Wilkins M.J."/>
            <person name="Karaoz U."/>
            <person name="Brodie E.L."/>
            <person name="Williams K.H."/>
            <person name="Hubbard S.S."/>
            <person name="Banfield J.F."/>
        </authorList>
    </citation>
    <scope>NUCLEOTIDE SEQUENCE [LARGE SCALE GENOMIC DNA]</scope>
</reference>
<comment type="caution">
    <text evidence="13">The sequence shown here is derived from an EMBL/GenBank/DDBJ whole genome shotgun (WGS) entry which is preliminary data.</text>
</comment>
<dbReference type="InterPro" id="IPR013317">
    <property type="entry name" value="DnaA_dom"/>
</dbReference>
<gene>
    <name evidence="8" type="primary">dnaA</name>
    <name evidence="13" type="ORF">A3D08_00570</name>
</gene>
<dbReference type="GO" id="GO:0005524">
    <property type="term" value="F:ATP binding"/>
    <property type="evidence" value="ECO:0007669"/>
    <property type="project" value="UniProtKB-UniRule"/>
</dbReference>
<keyword evidence="2 8" id="KW-0963">Cytoplasm</keyword>
<dbReference type="PANTHER" id="PTHR30050">
    <property type="entry name" value="CHROMOSOMAL REPLICATION INITIATOR PROTEIN DNAA"/>
    <property type="match status" value="1"/>
</dbReference>
<dbReference type="PROSITE" id="PS01008">
    <property type="entry name" value="DNAA"/>
    <property type="match status" value="1"/>
</dbReference>
<dbReference type="SMART" id="SM00760">
    <property type="entry name" value="Bac_DnaA_C"/>
    <property type="match status" value="1"/>
</dbReference>
<comment type="domain">
    <text evidence="8">Domain I is involved in oligomerization and binding regulators, domain II is flexibile and of varying length in different bacteria, domain III forms the AAA+ region, while domain IV binds dsDNA.</text>
</comment>
<dbReference type="GO" id="GO:0005737">
    <property type="term" value="C:cytoplasm"/>
    <property type="evidence" value="ECO:0007669"/>
    <property type="project" value="UniProtKB-SubCell"/>
</dbReference>
<evidence type="ECO:0000313" key="13">
    <source>
        <dbReference type="EMBL" id="OGK29330.1"/>
    </source>
</evidence>
<evidence type="ECO:0000259" key="12">
    <source>
        <dbReference type="SMART" id="SM00760"/>
    </source>
</evidence>
<dbReference type="Proteomes" id="UP000178098">
    <property type="component" value="Unassembled WGS sequence"/>
</dbReference>
<evidence type="ECO:0000256" key="11">
    <source>
        <dbReference type="RuleBase" id="RU004227"/>
    </source>
</evidence>
<organism evidence="13 14">
    <name type="scientific">Candidatus Roizmanbacteria bacterium RIFCSPHIGHO2_02_FULL_43_11</name>
    <dbReference type="NCBI Taxonomy" id="1802043"/>
    <lineage>
        <taxon>Bacteria</taxon>
        <taxon>Candidatus Roizmaniibacteriota</taxon>
    </lineage>
</organism>
<dbReference type="Gene3D" id="1.10.8.60">
    <property type="match status" value="1"/>
</dbReference>
<dbReference type="Pfam" id="PF08299">
    <property type="entry name" value="Bac_DnaA_C"/>
    <property type="match status" value="1"/>
</dbReference>
<comment type="similarity">
    <text evidence="1 8 11">Belongs to the DnaA family.</text>
</comment>
<proteinExistence type="inferred from homology"/>
<comment type="subcellular location">
    <subcellularLocation>
        <location evidence="8">Cytoplasm</location>
    </subcellularLocation>
</comment>
<dbReference type="InterPro" id="IPR013159">
    <property type="entry name" value="DnaA_C"/>
</dbReference>
<dbReference type="GO" id="GO:0003688">
    <property type="term" value="F:DNA replication origin binding"/>
    <property type="evidence" value="ECO:0007669"/>
    <property type="project" value="UniProtKB-UniRule"/>
</dbReference>
<keyword evidence="3 8" id="KW-0235">DNA replication</keyword>
<dbReference type="FunFam" id="3.40.50.300:FF:000668">
    <property type="entry name" value="Chromosomal replication initiator protein DnaA"/>
    <property type="match status" value="1"/>
</dbReference>
<evidence type="ECO:0000256" key="2">
    <source>
        <dbReference type="ARBA" id="ARBA00022490"/>
    </source>
</evidence>
<dbReference type="InterPro" id="IPR020591">
    <property type="entry name" value="Chromosome_initiator_DnaA-like"/>
</dbReference>
<evidence type="ECO:0000256" key="4">
    <source>
        <dbReference type="ARBA" id="ARBA00022741"/>
    </source>
</evidence>
<evidence type="ECO:0000256" key="1">
    <source>
        <dbReference type="ARBA" id="ARBA00006583"/>
    </source>
</evidence>
<dbReference type="SUPFAM" id="SSF48295">
    <property type="entry name" value="TrpR-like"/>
    <property type="match status" value="1"/>
</dbReference>
<feature type="binding site" evidence="8">
    <location>
        <position position="158"/>
    </location>
    <ligand>
        <name>ATP</name>
        <dbReference type="ChEBI" id="CHEBI:30616"/>
    </ligand>
</feature>
<feature type="binding site" evidence="8">
    <location>
        <position position="157"/>
    </location>
    <ligand>
        <name>ATP</name>
        <dbReference type="ChEBI" id="CHEBI:30616"/>
    </ligand>
</feature>
<keyword evidence="4 8" id="KW-0547">Nucleotide-binding</keyword>
<comment type="caution">
    <text evidence="8">Lacks conserved residue(s) required for the propagation of feature annotation.</text>
</comment>
<feature type="binding site" evidence="8">
    <location>
        <position position="154"/>
    </location>
    <ligand>
        <name>ATP</name>
        <dbReference type="ChEBI" id="CHEBI:30616"/>
    </ligand>
</feature>
<dbReference type="InterPro" id="IPR027417">
    <property type="entry name" value="P-loop_NTPase"/>
</dbReference>
<keyword evidence="6 8" id="KW-0446">Lipid-binding</keyword>
<dbReference type="GO" id="GO:0006270">
    <property type="term" value="P:DNA replication initiation"/>
    <property type="evidence" value="ECO:0007669"/>
    <property type="project" value="UniProtKB-UniRule"/>
</dbReference>
<comment type="function">
    <text evidence="8 10">Plays an essential role in the initiation and regulation of chromosomal replication. ATP-DnaA binds to the origin of replication (oriC) to initiate formation of the DNA replication initiation complex once per cell cycle. Binds the DnaA box (a 9 base pair repeat at the origin) and separates the double-stranded (ds)DNA. Forms a right-handed helical filament on oriC DNA; dsDNA binds to the exterior of the filament while single-stranded (ss)DNA is stabiized in the filament's interior. The ATP-DnaA-oriC complex binds and stabilizes one strand of the AT-rich DNA unwinding element (DUE), permitting loading of DNA polymerase. After initiation quickly degrades to an ADP-DnaA complex that is not apt for DNA replication. Binds acidic phospholipids.</text>
</comment>
<dbReference type="PRINTS" id="PR00051">
    <property type="entry name" value="DNAA"/>
</dbReference>
<dbReference type="GO" id="GO:0005886">
    <property type="term" value="C:plasma membrane"/>
    <property type="evidence" value="ECO:0007669"/>
    <property type="project" value="TreeGrafter"/>
</dbReference>
<keyword evidence="5 8" id="KW-0067">ATP-binding</keyword>
<dbReference type="GO" id="GO:0008289">
    <property type="term" value="F:lipid binding"/>
    <property type="evidence" value="ECO:0007669"/>
    <property type="project" value="UniProtKB-KW"/>
</dbReference>
<dbReference type="CDD" id="cd06571">
    <property type="entry name" value="Bac_DnaA_C"/>
    <property type="match status" value="1"/>
</dbReference>
<dbReference type="CDD" id="cd00009">
    <property type="entry name" value="AAA"/>
    <property type="match status" value="1"/>
</dbReference>
<comment type="subunit">
    <text evidence="8">Oligomerizes as a right-handed, spiral filament on DNA at oriC.</text>
</comment>
<dbReference type="SUPFAM" id="SSF52540">
    <property type="entry name" value="P-loop containing nucleoside triphosphate hydrolases"/>
    <property type="match status" value="1"/>
</dbReference>
<accession>A0A1F7HDF4</accession>
<sequence length="448" mass="51029">MDWEKFVDYFSHKESFPVIANVLKISHIQKFEDGELVVSCVNLGAKQFLDGKRAIIESVLGEFTKKDYSLSFVVEKKKLTSRKRSGNIESVPISLMDFQDDLEARIRRSGIQPRFTFENFAVSPTNQMAHAAAQAVSKAPGKMYNPLFLYGTVGVGKTHLAQASGHAVLELDPQRNVLYCTSEQFTNDLVEAIRRKNTGDIRRKYRTLDMLIVDDTQFIAGKNYVQEEFYHTFNTLVQNGGQIILVSDRPPQEIKALEDRLRSRFTGGLIIDMQQPDFELRTAIVLIKAQERNIDIDMEAAQSIAEKITDSRELEGALLKLLSMSLMQSDSNKITADSANAELSRIRTERTKKIRPEDVIRTVAQYYELKPSHIKGPSRKHTIAFARQVIMYFLRHKMGLNLDEIAFIVKRKDHTTVLHGVGKIEGLLLHDDRFQTEVSRLFESISEV</sequence>
<feature type="domain" description="Chromosomal replication initiator DnaA C-terminal" evidence="12">
    <location>
        <begin position="355"/>
        <end position="424"/>
    </location>
</feature>
<dbReference type="InterPro" id="IPR018312">
    <property type="entry name" value="Chromosome_initiator_DnaA_CS"/>
</dbReference>
<dbReference type="PANTHER" id="PTHR30050:SF2">
    <property type="entry name" value="CHROMOSOMAL REPLICATION INITIATOR PROTEIN DNAA"/>
    <property type="match status" value="1"/>
</dbReference>
<evidence type="ECO:0000256" key="9">
    <source>
        <dbReference type="NCBIfam" id="TIGR00362"/>
    </source>
</evidence>
<feature type="region of interest" description="Domain I, interacts with DnaA modulators" evidence="8">
    <location>
        <begin position="1"/>
        <end position="104"/>
    </location>
</feature>
<evidence type="ECO:0000313" key="14">
    <source>
        <dbReference type="Proteomes" id="UP000178098"/>
    </source>
</evidence>
<dbReference type="GO" id="GO:0006275">
    <property type="term" value="P:regulation of DNA replication"/>
    <property type="evidence" value="ECO:0007669"/>
    <property type="project" value="UniProtKB-UniRule"/>
</dbReference>
<dbReference type="Gene3D" id="3.40.50.300">
    <property type="entry name" value="P-loop containing nucleotide triphosphate hydrolases"/>
    <property type="match status" value="1"/>
</dbReference>
<evidence type="ECO:0000256" key="10">
    <source>
        <dbReference type="RuleBase" id="RU000577"/>
    </source>
</evidence>
<protein>
    <recommendedName>
        <fullName evidence="8 9">Chromosomal replication initiator protein DnaA</fullName>
    </recommendedName>
</protein>
<dbReference type="InterPro" id="IPR010921">
    <property type="entry name" value="Trp_repressor/repl_initiator"/>
</dbReference>
<evidence type="ECO:0000256" key="8">
    <source>
        <dbReference type="HAMAP-Rule" id="MF_00377"/>
    </source>
</evidence>
<dbReference type="HAMAP" id="MF_00377">
    <property type="entry name" value="DnaA_bact"/>
    <property type="match status" value="1"/>
</dbReference>
<feature type="region of interest" description="Domain IV, binds dsDNA" evidence="8">
    <location>
        <begin position="326"/>
        <end position="448"/>
    </location>
</feature>
<evidence type="ECO:0000256" key="3">
    <source>
        <dbReference type="ARBA" id="ARBA00022705"/>
    </source>
</evidence>